<dbReference type="EMBL" id="JABBJJ010000126">
    <property type="protein sequence ID" value="NMO18176.1"/>
    <property type="molecule type" value="Genomic_DNA"/>
</dbReference>
<dbReference type="RefSeq" id="WP_169347450.1">
    <property type="nucleotide sequence ID" value="NZ_JABBJJ010000126.1"/>
</dbReference>
<protein>
    <recommendedName>
        <fullName evidence="3">Lipoprotein</fullName>
    </recommendedName>
</protein>
<proteinExistence type="predicted"/>
<dbReference type="AlphaFoldDB" id="A0A848LKE1"/>
<dbReference type="PROSITE" id="PS51257">
    <property type="entry name" value="PROKAR_LIPOPROTEIN"/>
    <property type="match status" value="1"/>
</dbReference>
<comment type="caution">
    <text evidence="1">The sequence shown here is derived from an EMBL/GenBank/DDBJ whole genome shotgun (WGS) entry which is preliminary data.</text>
</comment>
<accession>A0A848LKE1</accession>
<organism evidence="1 2">
    <name type="scientific">Pyxidicoccus fallax</name>
    <dbReference type="NCBI Taxonomy" id="394095"/>
    <lineage>
        <taxon>Bacteria</taxon>
        <taxon>Pseudomonadati</taxon>
        <taxon>Myxococcota</taxon>
        <taxon>Myxococcia</taxon>
        <taxon>Myxococcales</taxon>
        <taxon>Cystobacterineae</taxon>
        <taxon>Myxococcaceae</taxon>
        <taxon>Pyxidicoccus</taxon>
    </lineage>
</organism>
<sequence length="238" mass="25236">MRALGLAAAALLLAAGCIPETQLRPTTDAQRVQGGSDAARAEASGVTLVADGAAWKGTPENLERSLTPVLVRLENHSGRPLRLQYGDFALVGTESRFRYSAVPPLAINNGGLASASQGTGGSGRTSLYLGFGTGWGYGPYSSWSYWPRGPFVGPYYNPFYPDPYWYGQACQEPLPTADMLSQVLPEGTLGDGGRVGGFLYFQGVAARESRVVLQARLVDANTGEPMGTLDIPFQVSGR</sequence>
<evidence type="ECO:0000313" key="2">
    <source>
        <dbReference type="Proteomes" id="UP000518300"/>
    </source>
</evidence>
<evidence type="ECO:0008006" key="3">
    <source>
        <dbReference type="Google" id="ProtNLM"/>
    </source>
</evidence>
<gene>
    <name evidence="1" type="ORF">HG543_25440</name>
</gene>
<reference evidence="1 2" key="1">
    <citation type="submission" date="2020-04" db="EMBL/GenBank/DDBJ databases">
        <title>Draft genome of Pyxidicoccus fallax type strain.</title>
        <authorList>
            <person name="Whitworth D.E."/>
        </authorList>
    </citation>
    <scope>NUCLEOTIDE SEQUENCE [LARGE SCALE GENOMIC DNA]</scope>
    <source>
        <strain evidence="1 2">DSM 14698</strain>
    </source>
</reference>
<evidence type="ECO:0000313" key="1">
    <source>
        <dbReference type="EMBL" id="NMO18176.1"/>
    </source>
</evidence>
<dbReference type="Proteomes" id="UP000518300">
    <property type="component" value="Unassembled WGS sequence"/>
</dbReference>
<name>A0A848LKE1_9BACT</name>
<keyword evidence="2" id="KW-1185">Reference proteome</keyword>